<feature type="chain" id="PRO_5026181283" evidence="1">
    <location>
        <begin position="21"/>
        <end position="101"/>
    </location>
</feature>
<accession>A0A6G1KRD6</accession>
<name>A0A6G1KRD6_9PLEO</name>
<sequence length="101" mass="11232">MVVCLSKVACLSFCLAAIRAAARLWVRSMPGLAGMISAKDSLRLEKIGSSESNGLMVYAQKLLRNFEDKCKIGGGVELDVPSVLWRKEGREERWELYTPQV</sequence>
<protein>
    <submittedName>
        <fullName evidence="2">Uncharacterized protein</fullName>
    </submittedName>
</protein>
<dbReference type="Proteomes" id="UP000799428">
    <property type="component" value="Unassembled WGS sequence"/>
</dbReference>
<gene>
    <name evidence="2" type="ORF">K504DRAFT_25883</name>
</gene>
<dbReference type="EMBL" id="MU005764">
    <property type="protein sequence ID" value="KAF2715398.1"/>
    <property type="molecule type" value="Genomic_DNA"/>
</dbReference>
<keyword evidence="1" id="KW-0732">Signal</keyword>
<feature type="signal peptide" evidence="1">
    <location>
        <begin position="1"/>
        <end position="20"/>
    </location>
</feature>
<organism evidence="2 3">
    <name type="scientific">Pleomassaria siparia CBS 279.74</name>
    <dbReference type="NCBI Taxonomy" id="1314801"/>
    <lineage>
        <taxon>Eukaryota</taxon>
        <taxon>Fungi</taxon>
        <taxon>Dikarya</taxon>
        <taxon>Ascomycota</taxon>
        <taxon>Pezizomycotina</taxon>
        <taxon>Dothideomycetes</taxon>
        <taxon>Pleosporomycetidae</taxon>
        <taxon>Pleosporales</taxon>
        <taxon>Pleomassariaceae</taxon>
        <taxon>Pleomassaria</taxon>
    </lineage>
</organism>
<dbReference type="AlphaFoldDB" id="A0A6G1KRD6"/>
<evidence type="ECO:0000313" key="3">
    <source>
        <dbReference type="Proteomes" id="UP000799428"/>
    </source>
</evidence>
<reference evidence="2" key="1">
    <citation type="journal article" date="2020" name="Stud. Mycol.">
        <title>101 Dothideomycetes genomes: a test case for predicting lifestyles and emergence of pathogens.</title>
        <authorList>
            <person name="Haridas S."/>
            <person name="Albert R."/>
            <person name="Binder M."/>
            <person name="Bloem J."/>
            <person name="Labutti K."/>
            <person name="Salamov A."/>
            <person name="Andreopoulos B."/>
            <person name="Baker S."/>
            <person name="Barry K."/>
            <person name="Bills G."/>
            <person name="Bluhm B."/>
            <person name="Cannon C."/>
            <person name="Castanera R."/>
            <person name="Culley D."/>
            <person name="Daum C."/>
            <person name="Ezra D."/>
            <person name="Gonzalez J."/>
            <person name="Henrissat B."/>
            <person name="Kuo A."/>
            <person name="Liang C."/>
            <person name="Lipzen A."/>
            <person name="Lutzoni F."/>
            <person name="Magnuson J."/>
            <person name="Mondo S."/>
            <person name="Nolan M."/>
            <person name="Ohm R."/>
            <person name="Pangilinan J."/>
            <person name="Park H.-J."/>
            <person name="Ramirez L."/>
            <person name="Alfaro M."/>
            <person name="Sun H."/>
            <person name="Tritt A."/>
            <person name="Yoshinaga Y."/>
            <person name="Zwiers L.-H."/>
            <person name="Turgeon B."/>
            <person name="Goodwin S."/>
            <person name="Spatafora J."/>
            <person name="Crous P."/>
            <person name="Grigoriev I."/>
        </authorList>
    </citation>
    <scope>NUCLEOTIDE SEQUENCE</scope>
    <source>
        <strain evidence="2">CBS 279.74</strain>
    </source>
</reference>
<evidence type="ECO:0000256" key="1">
    <source>
        <dbReference type="SAM" id="SignalP"/>
    </source>
</evidence>
<evidence type="ECO:0000313" key="2">
    <source>
        <dbReference type="EMBL" id="KAF2715398.1"/>
    </source>
</evidence>
<keyword evidence="3" id="KW-1185">Reference proteome</keyword>
<proteinExistence type="predicted"/>